<dbReference type="Pfam" id="PF01288">
    <property type="entry name" value="HPPK"/>
    <property type="match status" value="1"/>
</dbReference>
<keyword evidence="6" id="KW-0547">Nucleotide-binding</keyword>
<accession>A0A1B7ZFM1</accession>
<evidence type="ECO:0000256" key="6">
    <source>
        <dbReference type="ARBA" id="ARBA00022741"/>
    </source>
</evidence>
<dbReference type="GO" id="GO:0005524">
    <property type="term" value="F:ATP binding"/>
    <property type="evidence" value="ECO:0007669"/>
    <property type="project" value="UniProtKB-KW"/>
</dbReference>
<comment type="function">
    <text evidence="10">Catalyzes the transfer of pyrophosphate from adenosine triphosphate (ATP) to 6-hydroxymethyl-7,8-dihydropterin, an enzymatic step in folate biosynthesis pathway.</text>
</comment>
<evidence type="ECO:0000256" key="4">
    <source>
        <dbReference type="ARBA" id="ARBA00016218"/>
    </source>
</evidence>
<dbReference type="CDD" id="cd01673">
    <property type="entry name" value="dNK"/>
    <property type="match status" value="1"/>
</dbReference>
<evidence type="ECO:0000259" key="13">
    <source>
        <dbReference type="Pfam" id="PF01288"/>
    </source>
</evidence>
<reference evidence="16" key="1">
    <citation type="submission" date="2016-06" db="EMBL/GenBank/DDBJ databases">
        <authorList>
            <person name="Zhan P."/>
        </authorList>
    </citation>
    <scope>NUCLEOTIDE SEQUENCE [LARGE SCALE GENOMIC DNA]</scope>
    <source>
        <strain evidence="16">T28</strain>
    </source>
</reference>
<dbReference type="AlphaFoldDB" id="A0A1B7ZFM1"/>
<organism evidence="15 16">
    <name type="scientific">Maribacter hydrothermalis</name>
    <dbReference type="NCBI Taxonomy" id="1836467"/>
    <lineage>
        <taxon>Bacteria</taxon>
        <taxon>Pseudomonadati</taxon>
        <taxon>Bacteroidota</taxon>
        <taxon>Flavobacteriia</taxon>
        <taxon>Flavobacteriales</taxon>
        <taxon>Flavobacteriaceae</taxon>
        <taxon>Maribacter</taxon>
    </lineage>
</organism>
<dbReference type="CDD" id="cd00483">
    <property type="entry name" value="HPPK"/>
    <property type="match status" value="1"/>
</dbReference>
<keyword evidence="9" id="KW-0289">Folate biosynthesis</keyword>
<evidence type="ECO:0000259" key="14">
    <source>
        <dbReference type="Pfam" id="PF01712"/>
    </source>
</evidence>
<keyword evidence="7 15" id="KW-0418">Kinase</keyword>
<evidence type="ECO:0000313" key="15">
    <source>
        <dbReference type="EMBL" id="OBR42350.1"/>
    </source>
</evidence>
<dbReference type="RefSeq" id="WP_068481649.1">
    <property type="nucleotide sequence ID" value="NZ_CP018760.1"/>
</dbReference>
<dbReference type="SUPFAM" id="SSF55083">
    <property type="entry name" value="6-hydroxymethyl-7,8-dihydropterin pyrophosphokinase, HPPK"/>
    <property type="match status" value="1"/>
</dbReference>
<dbReference type="Gene3D" id="3.40.50.300">
    <property type="entry name" value="P-loop containing nucleotide triphosphate hydrolases"/>
    <property type="match status" value="1"/>
</dbReference>
<comment type="caution">
    <text evidence="15">The sequence shown here is derived from an EMBL/GenBank/DDBJ whole genome shotgun (WGS) entry which is preliminary data.</text>
</comment>
<evidence type="ECO:0000256" key="12">
    <source>
        <dbReference type="ARBA" id="ARBA00033413"/>
    </source>
</evidence>
<evidence type="ECO:0000256" key="7">
    <source>
        <dbReference type="ARBA" id="ARBA00022777"/>
    </source>
</evidence>
<keyword evidence="8" id="KW-0067">ATP-binding</keyword>
<evidence type="ECO:0000313" key="16">
    <source>
        <dbReference type="Proteomes" id="UP000092164"/>
    </source>
</evidence>
<feature type="domain" description="Deoxynucleoside kinase" evidence="14">
    <location>
        <begin position="182"/>
        <end position="375"/>
    </location>
</feature>
<dbReference type="UniPathway" id="UPA00077">
    <property type="reaction ID" value="UER00155"/>
</dbReference>
<dbReference type="PANTHER" id="PTHR43071:SF1">
    <property type="entry name" value="2-AMINO-4-HYDROXY-6-HYDROXYMETHYLDIHYDROPTERIDINE PYROPHOSPHOKINASE"/>
    <property type="match status" value="1"/>
</dbReference>
<evidence type="ECO:0000256" key="1">
    <source>
        <dbReference type="ARBA" id="ARBA00005051"/>
    </source>
</evidence>
<dbReference type="KEGG" id="mart:BTR34_11310"/>
<dbReference type="EMBL" id="LZFP01000001">
    <property type="protein sequence ID" value="OBR42350.1"/>
    <property type="molecule type" value="Genomic_DNA"/>
</dbReference>
<evidence type="ECO:0000256" key="3">
    <source>
        <dbReference type="ARBA" id="ARBA00013253"/>
    </source>
</evidence>
<dbReference type="InterPro" id="IPR027417">
    <property type="entry name" value="P-loop_NTPase"/>
</dbReference>
<dbReference type="Pfam" id="PF01712">
    <property type="entry name" value="dNK"/>
    <property type="match status" value="1"/>
</dbReference>
<dbReference type="SUPFAM" id="SSF52540">
    <property type="entry name" value="P-loop containing nucleoside triphosphate hydrolases"/>
    <property type="match status" value="1"/>
</dbReference>
<comment type="similarity">
    <text evidence="2">Belongs to the HPPK family.</text>
</comment>
<dbReference type="InterPro" id="IPR031314">
    <property type="entry name" value="DNK_dom"/>
</dbReference>
<dbReference type="PANTHER" id="PTHR43071">
    <property type="entry name" value="2-AMINO-4-HYDROXY-6-HYDROXYMETHYLDIHYDROPTERIDINE PYROPHOSPHOKINASE"/>
    <property type="match status" value="1"/>
</dbReference>
<keyword evidence="16" id="KW-1185">Reference proteome</keyword>
<dbReference type="GO" id="GO:0046656">
    <property type="term" value="P:folic acid biosynthetic process"/>
    <property type="evidence" value="ECO:0007669"/>
    <property type="project" value="UniProtKB-KW"/>
</dbReference>
<dbReference type="GO" id="GO:0046654">
    <property type="term" value="P:tetrahydrofolate biosynthetic process"/>
    <property type="evidence" value="ECO:0007669"/>
    <property type="project" value="UniProtKB-UniPathway"/>
</dbReference>
<dbReference type="GO" id="GO:0016301">
    <property type="term" value="F:kinase activity"/>
    <property type="evidence" value="ECO:0007669"/>
    <property type="project" value="UniProtKB-KW"/>
</dbReference>
<name>A0A1B7ZFM1_9FLAO</name>
<protein>
    <recommendedName>
        <fullName evidence="4">2-amino-4-hydroxy-6-hydroxymethyldihydropteridine pyrophosphokinase</fullName>
        <ecNumber evidence="3">2.7.6.3</ecNumber>
    </recommendedName>
    <alternativeName>
        <fullName evidence="11">6-hydroxymethyl-7,8-dihydropterin pyrophosphokinase</fullName>
    </alternativeName>
    <alternativeName>
        <fullName evidence="12">7,8-dihydro-6-hydroxymethylpterin-pyrophosphokinase</fullName>
    </alternativeName>
</protein>
<evidence type="ECO:0000256" key="8">
    <source>
        <dbReference type="ARBA" id="ARBA00022840"/>
    </source>
</evidence>
<evidence type="ECO:0000256" key="5">
    <source>
        <dbReference type="ARBA" id="ARBA00022679"/>
    </source>
</evidence>
<dbReference type="NCBIfam" id="TIGR01498">
    <property type="entry name" value="folK"/>
    <property type="match status" value="1"/>
</dbReference>
<gene>
    <name evidence="15" type="ORF">A9200_02925</name>
</gene>
<evidence type="ECO:0000256" key="9">
    <source>
        <dbReference type="ARBA" id="ARBA00022909"/>
    </source>
</evidence>
<comment type="pathway">
    <text evidence="1">Cofactor biosynthesis; tetrahydrofolate biosynthesis; 2-amino-4-hydroxy-6-hydroxymethyl-7,8-dihydropteridine diphosphate from 7,8-dihydroneopterin triphosphate: step 4/4.</text>
</comment>
<dbReference type="EC" id="2.7.6.3" evidence="3"/>
<dbReference type="STRING" id="1836467.BTR34_11310"/>
<evidence type="ECO:0000256" key="2">
    <source>
        <dbReference type="ARBA" id="ARBA00005810"/>
    </source>
</evidence>
<dbReference type="Proteomes" id="UP000092164">
    <property type="component" value="Unassembled WGS sequence"/>
</dbReference>
<feature type="domain" description="7,8-dihydro-6-hydroxymethylpterin-pyrophosphokinase" evidence="13">
    <location>
        <begin position="8"/>
        <end position="136"/>
    </location>
</feature>
<evidence type="ECO:0000256" key="10">
    <source>
        <dbReference type="ARBA" id="ARBA00029409"/>
    </source>
</evidence>
<dbReference type="InterPro" id="IPR035907">
    <property type="entry name" value="Hppk_sf"/>
</dbReference>
<dbReference type="OrthoDB" id="9776634at2"/>
<dbReference type="Gene3D" id="3.30.70.560">
    <property type="entry name" value="7,8-Dihydro-6-hydroxymethylpterin-pyrophosphokinase HPPK"/>
    <property type="match status" value="1"/>
</dbReference>
<keyword evidence="5" id="KW-0808">Transferase</keyword>
<dbReference type="InterPro" id="IPR000550">
    <property type="entry name" value="Hppk"/>
</dbReference>
<evidence type="ECO:0000256" key="11">
    <source>
        <dbReference type="ARBA" id="ARBA00029766"/>
    </source>
</evidence>
<dbReference type="GO" id="GO:0003848">
    <property type="term" value="F:2-amino-4-hydroxy-6-hydroxymethyldihydropteridine diphosphokinase activity"/>
    <property type="evidence" value="ECO:0007669"/>
    <property type="project" value="UniProtKB-EC"/>
</dbReference>
<sequence length="380" mass="44769">MRVYKTAYLSIGSNLGVREILLQKAIFEIGNIAGDVRQVSSIYETPSWGFNGEDFLNACVEIQTLLSPEDLLYKLLSIEKSFGRERNETGNYQSRTLDLDIIYYENEIINTDSLTIPHPKLQDRKFILKPLADISPQFYHPILNKDTRNLLQECKDKSDITKQVKKLYKSRYMLFASLEYVAIEGNIGAGKTTLASKISEDFNAKLILERFAENPFLPNFYEDQARYAFPLEMSFLADRYQQFTEDTNQLDLFKSFMVSDYDIYKSLIFAKVTLQQNEFELYRKVFNFMYKEVKKPKIYVYLYQTTERLLQQIKQRGRDYEQNIELTYLEKINRGYFDFLKTYPKQNQLIIDVSELDFVRHINDYEAVLTKIEDFALANL</sequence>
<proteinExistence type="inferred from homology"/>